<protein>
    <recommendedName>
        <fullName evidence="4">DUF2269 family protein</fullName>
    </recommendedName>
</protein>
<dbReference type="AlphaFoldDB" id="A0A399EF85"/>
<evidence type="ECO:0008006" key="4">
    <source>
        <dbReference type="Google" id="ProtNLM"/>
    </source>
</evidence>
<feature type="transmembrane region" description="Helical" evidence="1">
    <location>
        <begin position="81"/>
        <end position="99"/>
    </location>
</feature>
<feature type="transmembrane region" description="Helical" evidence="1">
    <location>
        <begin position="55"/>
        <end position="75"/>
    </location>
</feature>
<keyword evidence="3" id="KW-1185">Reference proteome</keyword>
<dbReference type="Pfam" id="PF10027">
    <property type="entry name" value="DUF2269"/>
    <property type="match status" value="1"/>
</dbReference>
<feature type="transmembrane region" description="Helical" evidence="1">
    <location>
        <begin position="156"/>
        <end position="174"/>
    </location>
</feature>
<dbReference type="RefSeq" id="WP_119315504.1">
    <property type="nucleotide sequence ID" value="NZ_QXDL01000106.1"/>
</dbReference>
<name>A0A399EF85_9DEIN</name>
<organism evidence="2 3">
    <name type="scientific">Calidithermus terrae</name>
    <dbReference type="NCBI Taxonomy" id="1408545"/>
    <lineage>
        <taxon>Bacteria</taxon>
        <taxon>Thermotogati</taxon>
        <taxon>Deinococcota</taxon>
        <taxon>Deinococci</taxon>
        <taxon>Thermales</taxon>
        <taxon>Thermaceae</taxon>
        <taxon>Calidithermus</taxon>
    </lineage>
</organism>
<proteinExistence type="predicted"/>
<dbReference type="InterPro" id="IPR018729">
    <property type="entry name" value="DUF2269_transmembrane"/>
</dbReference>
<dbReference type="Proteomes" id="UP000265715">
    <property type="component" value="Unassembled WGS sequence"/>
</dbReference>
<gene>
    <name evidence="2" type="ORF">Mterra_02484</name>
</gene>
<keyword evidence="1" id="KW-0812">Transmembrane</keyword>
<evidence type="ECO:0000313" key="3">
    <source>
        <dbReference type="Proteomes" id="UP000265715"/>
    </source>
</evidence>
<accession>A0A399EF85</accession>
<feature type="transmembrane region" description="Helical" evidence="1">
    <location>
        <begin position="6"/>
        <end position="30"/>
    </location>
</feature>
<keyword evidence="1" id="KW-1133">Transmembrane helix</keyword>
<dbReference type="EMBL" id="QXDL01000106">
    <property type="protein sequence ID" value="RIH82875.1"/>
    <property type="molecule type" value="Genomic_DNA"/>
</dbReference>
<evidence type="ECO:0000313" key="2">
    <source>
        <dbReference type="EMBL" id="RIH82875.1"/>
    </source>
</evidence>
<evidence type="ECO:0000256" key="1">
    <source>
        <dbReference type="SAM" id="Phobius"/>
    </source>
</evidence>
<keyword evidence="1" id="KW-0472">Membrane</keyword>
<sequence length="187" mass="20127">MVALYPWILLVHVAAALALFAAELVSALNFRAMRHAPDLKTLRAEMGRTGQIAKVFKLAPPLLLFSGVALCALAWGFQIAWVNLSLLIFVFVAVMVRVVDGPRMGAIARAAHGGDGPVPAEVLERMADPVLRRATRLRWALLVALVYFMTVKPGLWLALLALGVLVGVALLWDASGQRTPGGRRVGS</sequence>
<reference evidence="2 3" key="1">
    <citation type="submission" date="2018-08" db="EMBL/GenBank/DDBJ databases">
        <title>Meiothermus terrae DSM 26712 genome sequencing project.</title>
        <authorList>
            <person name="Da Costa M.S."/>
            <person name="Albuquerque L."/>
            <person name="Raposo P."/>
            <person name="Froufe H.J.C."/>
            <person name="Barroso C.S."/>
            <person name="Egas C."/>
        </authorList>
    </citation>
    <scope>NUCLEOTIDE SEQUENCE [LARGE SCALE GENOMIC DNA]</scope>
    <source>
        <strain evidence="2 3">DSM 26712</strain>
    </source>
</reference>
<comment type="caution">
    <text evidence="2">The sequence shown here is derived from an EMBL/GenBank/DDBJ whole genome shotgun (WGS) entry which is preliminary data.</text>
</comment>